<keyword evidence="4" id="KW-1185">Reference proteome</keyword>
<dbReference type="InterPro" id="IPR017927">
    <property type="entry name" value="FAD-bd_FR_type"/>
</dbReference>
<dbReference type="PANTHER" id="PTHR30157:SF0">
    <property type="entry name" value="NADPH-DEPENDENT FERRIC-CHELATE REDUCTASE"/>
    <property type="match status" value="1"/>
</dbReference>
<accession>A0ABS7QJJ7</accession>
<dbReference type="InterPro" id="IPR013113">
    <property type="entry name" value="SIP_FAD-bd"/>
</dbReference>
<sequence length="273" mass="29828">MAVTATATPLRAAFRLFPVRVERTRRLTPHMVRVTFAGPSLDGFHNGGRDQRGKVLLPRPGQQEPLTPPDADTLGWYEAWKRMPQETRPVMRTYTIRAQRAEQAEVDIDFALHGTLGPASSWAANCAPGDRVLICGPARPDAGGVDFQPPARTGQVLLAGDETALPAIAAILETLPASLPVRVYVEVAGPQEEQPLARAADVRWLHRDHGSPGLLEAVRGAELSPDAEPYAWLAGEASVIRDLRRHLVGERGLDKRAVCFKGYWRAGLTEDDD</sequence>
<protein>
    <submittedName>
        <fullName evidence="3">Siderophore-interacting protein</fullName>
    </submittedName>
</protein>
<dbReference type="EMBL" id="JAINVZ010000001">
    <property type="protein sequence ID" value="MBY8883347.1"/>
    <property type="molecule type" value="Genomic_DNA"/>
</dbReference>
<dbReference type="PANTHER" id="PTHR30157">
    <property type="entry name" value="FERRIC REDUCTASE, NADPH-DEPENDENT"/>
    <property type="match status" value="1"/>
</dbReference>
<name>A0ABS7QJJ7_9ACTN</name>
<gene>
    <name evidence="3" type="ORF">K7472_00615</name>
</gene>
<evidence type="ECO:0000259" key="2">
    <source>
        <dbReference type="PROSITE" id="PS51384"/>
    </source>
</evidence>
<reference evidence="3 4" key="1">
    <citation type="submission" date="2021-08" db="EMBL/GenBank/DDBJ databases">
        <title>Streptomyces sp. PTM05 isolated from lichen.</title>
        <authorList>
            <person name="Somphong A."/>
            <person name="Phongsopitanun W."/>
            <person name="Tanasupawat S."/>
        </authorList>
    </citation>
    <scope>NUCLEOTIDE SEQUENCE [LARGE SCALE GENOMIC DNA]</scope>
    <source>
        <strain evidence="3 4">Ptm05</strain>
    </source>
</reference>
<dbReference type="InterPro" id="IPR017938">
    <property type="entry name" value="Riboflavin_synthase-like_b-brl"/>
</dbReference>
<dbReference type="CDD" id="cd06193">
    <property type="entry name" value="siderophore_interacting"/>
    <property type="match status" value="1"/>
</dbReference>
<organism evidence="3 4">
    <name type="scientific">Streptantibioticus parmotrematis</name>
    <dbReference type="NCBI Taxonomy" id="2873249"/>
    <lineage>
        <taxon>Bacteria</taxon>
        <taxon>Bacillati</taxon>
        <taxon>Actinomycetota</taxon>
        <taxon>Actinomycetes</taxon>
        <taxon>Kitasatosporales</taxon>
        <taxon>Streptomycetaceae</taxon>
        <taxon>Streptantibioticus</taxon>
    </lineage>
</organism>
<dbReference type="Pfam" id="PF08021">
    <property type="entry name" value="FAD_binding_9"/>
    <property type="match status" value="1"/>
</dbReference>
<dbReference type="Gene3D" id="3.40.50.80">
    <property type="entry name" value="Nucleotide-binding domain of ferredoxin-NADP reductase (FNR) module"/>
    <property type="match status" value="1"/>
</dbReference>
<dbReference type="RefSeq" id="WP_222972917.1">
    <property type="nucleotide sequence ID" value="NZ_JAINVZ010000001.1"/>
</dbReference>
<dbReference type="SUPFAM" id="SSF63380">
    <property type="entry name" value="Riboflavin synthase domain-like"/>
    <property type="match status" value="1"/>
</dbReference>
<evidence type="ECO:0000313" key="4">
    <source>
        <dbReference type="Proteomes" id="UP001198565"/>
    </source>
</evidence>
<proteinExistence type="predicted"/>
<evidence type="ECO:0000313" key="3">
    <source>
        <dbReference type="EMBL" id="MBY8883347.1"/>
    </source>
</evidence>
<dbReference type="Proteomes" id="UP001198565">
    <property type="component" value="Unassembled WGS sequence"/>
</dbReference>
<dbReference type="InterPro" id="IPR039261">
    <property type="entry name" value="FNR_nucleotide-bd"/>
</dbReference>
<dbReference type="InterPro" id="IPR007037">
    <property type="entry name" value="SIP_rossman_dom"/>
</dbReference>
<dbReference type="InterPro" id="IPR039374">
    <property type="entry name" value="SIP_fam"/>
</dbReference>
<dbReference type="Gene3D" id="2.40.30.10">
    <property type="entry name" value="Translation factors"/>
    <property type="match status" value="1"/>
</dbReference>
<feature type="domain" description="FAD-binding FR-type" evidence="2">
    <location>
        <begin position="14"/>
        <end position="150"/>
    </location>
</feature>
<comment type="caution">
    <text evidence="3">The sequence shown here is derived from an EMBL/GenBank/DDBJ whole genome shotgun (WGS) entry which is preliminary data.</text>
</comment>
<dbReference type="Pfam" id="PF04954">
    <property type="entry name" value="SIP"/>
    <property type="match status" value="1"/>
</dbReference>
<feature type="region of interest" description="Disordered" evidence="1">
    <location>
        <begin position="43"/>
        <end position="72"/>
    </location>
</feature>
<dbReference type="PROSITE" id="PS51384">
    <property type="entry name" value="FAD_FR"/>
    <property type="match status" value="1"/>
</dbReference>
<evidence type="ECO:0000256" key="1">
    <source>
        <dbReference type="SAM" id="MobiDB-lite"/>
    </source>
</evidence>